<reference evidence="6" key="1">
    <citation type="submission" date="2016-03" db="EMBL/GenBank/DDBJ databases">
        <authorList>
            <person name="Guldener U."/>
        </authorList>
    </citation>
    <scope>NUCLEOTIDE SEQUENCE [LARGE SCALE GENOMIC DNA]</scope>
    <source>
        <strain evidence="6">04CH-RAC-A.6.1</strain>
    </source>
</reference>
<keyword evidence="1" id="KW-0479">Metal-binding</keyword>
<keyword evidence="6" id="KW-1185">Reference proteome</keyword>
<feature type="compositionally biased region" description="Acidic residues" evidence="3">
    <location>
        <begin position="227"/>
        <end position="244"/>
    </location>
</feature>
<evidence type="ECO:0000256" key="2">
    <source>
        <dbReference type="ARBA" id="ARBA00023242"/>
    </source>
</evidence>
<evidence type="ECO:0000313" key="5">
    <source>
        <dbReference type="EMBL" id="CZT09517.1"/>
    </source>
</evidence>
<evidence type="ECO:0000256" key="1">
    <source>
        <dbReference type="ARBA" id="ARBA00022723"/>
    </source>
</evidence>
<dbReference type="CDD" id="cd00067">
    <property type="entry name" value="GAL4"/>
    <property type="match status" value="1"/>
</dbReference>
<feature type="compositionally biased region" description="Basic residues" evidence="3">
    <location>
        <begin position="1"/>
        <end position="12"/>
    </location>
</feature>
<evidence type="ECO:0000259" key="4">
    <source>
        <dbReference type="PROSITE" id="PS50048"/>
    </source>
</evidence>
<dbReference type="CDD" id="cd12148">
    <property type="entry name" value="fungal_TF_MHR"/>
    <property type="match status" value="1"/>
</dbReference>
<sequence length="1028" mass="112821">MPPRPEKRKRGRREPPKDEEALAPTSPPPVSRFSAINSSQATAATIPIPQPRFAQRPRPPPPPPAVPSASTPGPSVHGSMSFVVSSAPPGKVAIPALKSSSRIHESSKAQKKGRTPHACDYCRKAKAGCTGGNPCARCLNANVACVYGDGKRDKDKKRLTKLSRESISLSRHNDDVIDALRRIRLDSKLSTEDIRSALDDVISMTPTPVSPGDDEENALRADRDSSEAEDDDDEAASGNEDQDMEVGSTGSLDVTNLDTDRDDTRAIGHIGKSSSVAWAKRTVDAATEREGGSKKSQPGLIVGSYHTEDADIREIDTTHDNYLDWPIPEVADALIYTYFATVHPCFPIIDKTDFMSQYKQFDRASAEYSTEDCIWLGTLNVIFAISAVYAHLVGSPSEGHQSDHLLYLARAKILCFNQTVLFEDARVHTASALGLLCLYFITTCRLNRAWTVCGLAIRHALTLGLHMRNRADELSDYDKECRVRVWWSLYSLECLLDKLTGRPSCISDRDISTPLPLNIDEEELWPGNKLYASPEKDNLNSGPSSRNSPEDSRGSRDHRMHPSATYQMPVGSSQPLDYPFPVLTLPTTTSSYFIYRTQLSIISHEITTQLYCAATIKESWVEVQETVKRIDKRLKAWRDHLPKEYMLDFDRYNEPDWNDPRVLPRMGLAMLFNSSRMLLFRPCLCKFDGRMSAQSEKSMSFNREGVKMCIHAARTMINLIGWTARSVEKLYAVQPWWHTLHYLCEALSVLMLELAYQAQHLPHEAGDILDDAKRGIRWLIMMSEESISARKAWEIFDSLVRIVAPRINWSVYDLPDSAPMPSSYARRGPSNVSGNSTFPTGQQMPRSDVFGFARFDQGMDLSQTHAPTPSTASWAPDAFAFQPSHTFAPPIYGQELIGNPLDHHRAIEMFGSLGSLHGHYDDPWQHFFGSGVGVVGASGVAQGVHGRGLATGIPTTTRTVLPNEGLLGDQVSGQGPGAGALGVGVGGGQNMFVDNVVSGVEFGSGFVGLGGMGGGGGGRGPGSGPGYL</sequence>
<dbReference type="InterPro" id="IPR007219">
    <property type="entry name" value="XnlR_reg_dom"/>
</dbReference>
<keyword evidence="2" id="KW-0539">Nucleus</keyword>
<dbReference type="PROSITE" id="PS00463">
    <property type="entry name" value="ZN2_CY6_FUNGAL_1"/>
    <property type="match status" value="1"/>
</dbReference>
<dbReference type="GO" id="GO:0006351">
    <property type="term" value="P:DNA-templated transcription"/>
    <property type="evidence" value="ECO:0007669"/>
    <property type="project" value="InterPro"/>
</dbReference>
<feature type="region of interest" description="Disordered" evidence="3">
    <location>
        <begin position="1"/>
        <end position="87"/>
    </location>
</feature>
<dbReference type="EMBL" id="FJUX01000116">
    <property type="protein sequence ID" value="CZT09517.1"/>
    <property type="molecule type" value="Genomic_DNA"/>
</dbReference>
<accession>A0A1E1LG87</accession>
<feature type="compositionally biased region" description="Pro residues" evidence="3">
    <location>
        <begin position="57"/>
        <end position="66"/>
    </location>
</feature>
<feature type="domain" description="Zn(2)-C6 fungal-type" evidence="4">
    <location>
        <begin position="118"/>
        <end position="147"/>
    </location>
</feature>
<dbReference type="SMART" id="SM00906">
    <property type="entry name" value="Fungal_trans"/>
    <property type="match status" value="1"/>
</dbReference>
<dbReference type="SUPFAM" id="SSF57701">
    <property type="entry name" value="Zn2/Cys6 DNA-binding domain"/>
    <property type="match status" value="1"/>
</dbReference>
<feature type="compositionally biased region" description="Polar residues" evidence="3">
    <location>
        <begin position="248"/>
        <end position="257"/>
    </location>
</feature>
<dbReference type="PROSITE" id="PS50048">
    <property type="entry name" value="ZN2_CY6_FUNGAL_2"/>
    <property type="match status" value="1"/>
</dbReference>
<evidence type="ECO:0000256" key="3">
    <source>
        <dbReference type="SAM" id="MobiDB-lite"/>
    </source>
</evidence>
<dbReference type="InterPro" id="IPR001138">
    <property type="entry name" value="Zn2Cys6_DnaBD"/>
</dbReference>
<dbReference type="SMART" id="SM00066">
    <property type="entry name" value="GAL4"/>
    <property type="match status" value="1"/>
</dbReference>
<protein>
    <recommendedName>
        <fullName evidence="4">Zn(2)-C6 fungal-type domain-containing protein</fullName>
    </recommendedName>
</protein>
<gene>
    <name evidence="5" type="ORF">RAG0_14257</name>
</gene>
<feature type="region of interest" description="Disordered" evidence="3">
    <location>
        <begin position="531"/>
        <end position="572"/>
    </location>
</feature>
<dbReference type="Pfam" id="PF00172">
    <property type="entry name" value="Zn_clus"/>
    <property type="match status" value="1"/>
</dbReference>
<dbReference type="InterPro" id="IPR053230">
    <property type="entry name" value="Trans_reg_galc"/>
</dbReference>
<dbReference type="Pfam" id="PF04082">
    <property type="entry name" value="Fungal_trans"/>
    <property type="match status" value="1"/>
</dbReference>
<dbReference type="GO" id="GO:0003677">
    <property type="term" value="F:DNA binding"/>
    <property type="evidence" value="ECO:0007669"/>
    <property type="project" value="InterPro"/>
</dbReference>
<dbReference type="Gene3D" id="4.10.240.10">
    <property type="entry name" value="Zn(2)-C6 fungal-type DNA-binding domain"/>
    <property type="match status" value="1"/>
</dbReference>
<name>A0A1E1LG87_9HELO</name>
<dbReference type="InterPro" id="IPR036864">
    <property type="entry name" value="Zn2-C6_fun-type_DNA-bd_sf"/>
</dbReference>
<organism evidence="5 6">
    <name type="scientific">Rhynchosporium agropyri</name>
    <dbReference type="NCBI Taxonomy" id="914238"/>
    <lineage>
        <taxon>Eukaryota</taxon>
        <taxon>Fungi</taxon>
        <taxon>Dikarya</taxon>
        <taxon>Ascomycota</taxon>
        <taxon>Pezizomycotina</taxon>
        <taxon>Leotiomycetes</taxon>
        <taxon>Helotiales</taxon>
        <taxon>Ploettnerulaceae</taxon>
        <taxon>Rhynchosporium</taxon>
    </lineage>
</organism>
<feature type="compositionally biased region" description="Polar residues" evidence="3">
    <location>
        <begin position="34"/>
        <end position="43"/>
    </location>
</feature>
<dbReference type="AlphaFoldDB" id="A0A1E1LG87"/>
<dbReference type="PANTHER" id="PTHR47654">
    <property type="entry name" value="ZN(II)2CYS6 TRANSCRIPTION FACTOR (EUROFUNG)-RELATED"/>
    <property type="match status" value="1"/>
</dbReference>
<feature type="region of interest" description="Disordered" evidence="3">
    <location>
        <begin position="200"/>
        <end position="266"/>
    </location>
</feature>
<dbReference type="Proteomes" id="UP000178912">
    <property type="component" value="Unassembled WGS sequence"/>
</dbReference>
<evidence type="ECO:0000313" key="6">
    <source>
        <dbReference type="Proteomes" id="UP000178912"/>
    </source>
</evidence>
<proteinExistence type="predicted"/>
<dbReference type="PANTHER" id="PTHR47654:SF5">
    <property type="entry name" value="TRANSCRIPTION FACTOR DOMAIN-CONTAINING PROTEIN"/>
    <property type="match status" value="1"/>
</dbReference>
<dbReference type="OrthoDB" id="5296287at2759"/>
<feature type="compositionally biased region" description="Basic and acidic residues" evidence="3">
    <location>
        <begin position="548"/>
        <end position="557"/>
    </location>
</feature>
<feature type="compositionally biased region" description="Basic and acidic residues" evidence="3">
    <location>
        <begin position="217"/>
        <end position="226"/>
    </location>
</feature>
<dbReference type="GO" id="GO:0000981">
    <property type="term" value="F:DNA-binding transcription factor activity, RNA polymerase II-specific"/>
    <property type="evidence" value="ECO:0007669"/>
    <property type="project" value="InterPro"/>
</dbReference>
<dbReference type="GO" id="GO:0008270">
    <property type="term" value="F:zinc ion binding"/>
    <property type="evidence" value="ECO:0007669"/>
    <property type="project" value="InterPro"/>
</dbReference>